<evidence type="ECO:0000313" key="3">
    <source>
        <dbReference type="Proteomes" id="UP000219259"/>
    </source>
</evidence>
<dbReference type="EMBL" id="NSLJ01000033">
    <property type="protein sequence ID" value="PDP42927.1"/>
    <property type="molecule type" value="Genomic_DNA"/>
</dbReference>
<dbReference type="GO" id="GO:0006355">
    <property type="term" value="P:regulation of DNA-templated transcription"/>
    <property type="evidence" value="ECO:0007669"/>
    <property type="project" value="InterPro"/>
</dbReference>
<dbReference type="Pfam" id="PF00196">
    <property type="entry name" value="GerE"/>
    <property type="match status" value="1"/>
</dbReference>
<dbReference type="SMART" id="SM00421">
    <property type="entry name" value="HTH_LUXR"/>
    <property type="match status" value="1"/>
</dbReference>
<evidence type="ECO:0000259" key="1">
    <source>
        <dbReference type="PROSITE" id="PS50043"/>
    </source>
</evidence>
<reference evidence="2 3" key="1">
    <citation type="submission" date="2017-09" db="EMBL/GenBank/DDBJ databases">
        <title>Phase variable restriction modification systems are present in the genome sequences of periodontal pathogens Prevotella intermedia, Tannerella forsythia and Porphyromonas gingivalis.</title>
        <authorList>
            <person name="Haigh R.D."/>
            <person name="Crawford L."/>
            <person name="Ralph J."/>
            <person name="Wanford J."/>
            <person name="Vartoukian S.R."/>
            <person name="Hijazib K."/>
            <person name="Wade W."/>
            <person name="Oggioni M.R."/>
        </authorList>
    </citation>
    <scope>NUCLEOTIDE SEQUENCE [LARGE SCALE GENOMIC DNA]</scope>
    <source>
        <strain evidence="2 3">WW11663</strain>
    </source>
</reference>
<name>A0A2A6E5Y2_TANFO</name>
<feature type="domain" description="HTH luxR-type" evidence="1">
    <location>
        <begin position="181"/>
        <end position="246"/>
    </location>
</feature>
<gene>
    <name evidence="2" type="ORF">CLI86_10985</name>
</gene>
<evidence type="ECO:0000313" key="2">
    <source>
        <dbReference type="EMBL" id="PDP42927.1"/>
    </source>
</evidence>
<dbReference type="PRINTS" id="PR00038">
    <property type="entry name" value="HTHLUXR"/>
</dbReference>
<dbReference type="Proteomes" id="UP000219259">
    <property type="component" value="Unassembled WGS sequence"/>
</dbReference>
<dbReference type="InterPro" id="IPR016032">
    <property type="entry name" value="Sig_transdc_resp-reg_C-effctor"/>
</dbReference>
<dbReference type="PROSITE" id="PS50043">
    <property type="entry name" value="HTH_LUXR_2"/>
    <property type="match status" value="1"/>
</dbReference>
<organism evidence="2 3">
    <name type="scientific">Tannerella forsythia</name>
    <name type="common">Bacteroides forsythus</name>
    <dbReference type="NCBI Taxonomy" id="28112"/>
    <lineage>
        <taxon>Bacteria</taxon>
        <taxon>Pseudomonadati</taxon>
        <taxon>Bacteroidota</taxon>
        <taxon>Bacteroidia</taxon>
        <taxon>Bacteroidales</taxon>
        <taxon>Tannerellaceae</taxon>
        <taxon>Tannerella</taxon>
    </lineage>
</organism>
<dbReference type="InterPro" id="IPR000792">
    <property type="entry name" value="Tscrpt_reg_LuxR_C"/>
</dbReference>
<dbReference type="CDD" id="cd06170">
    <property type="entry name" value="LuxR_C_like"/>
    <property type="match status" value="1"/>
</dbReference>
<proteinExistence type="predicted"/>
<dbReference type="InterPro" id="IPR036388">
    <property type="entry name" value="WH-like_DNA-bd_sf"/>
</dbReference>
<dbReference type="AlphaFoldDB" id="A0A2A6E5Y2"/>
<dbReference type="GO" id="GO:0003677">
    <property type="term" value="F:DNA binding"/>
    <property type="evidence" value="ECO:0007669"/>
    <property type="project" value="InterPro"/>
</dbReference>
<comment type="caution">
    <text evidence="2">The sequence shown here is derived from an EMBL/GenBank/DDBJ whole genome shotgun (WGS) entry which is preliminary data.</text>
</comment>
<dbReference type="SUPFAM" id="SSF46894">
    <property type="entry name" value="C-terminal effector domain of the bipartite response regulators"/>
    <property type="match status" value="1"/>
</dbReference>
<protein>
    <recommendedName>
        <fullName evidence="1">HTH luxR-type domain-containing protein</fullName>
    </recommendedName>
</protein>
<accession>A0A2A6E5Y2</accession>
<sequence>MHVNIDSTYPNEYIDIYDIDLKKNSFLYGVISTLRNTSSSESSICYIWNPLKQRIIWLSKGCMALLSQNQTAALDDLLCLYPKEDLLRIKRYEESAFRFILSNYGNRFFDFNCRSNIQVFFNGFWRCCERIVSILSIQEGQVHTVLCRLLPSSHKLSGIPRIINCYTGIYYRLHPNLRYWIQKVPIALNNREQQILILSSQGLTEHEISDRLYISSSRIKTIKANIMRKLKVKNIHHAIYRAYIYTVLLWRLMTRNIYNVSLKIL</sequence>
<dbReference type="Gene3D" id="1.10.10.10">
    <property type="entry name" value="Winged helix-like DNA-binding domain superfamily/Winged helix DNA-binding domain"/>
    <property type="match status" value="1"/>
</dbReference>